<dbReference type="Gene3D" id="3.20.20.150">
    <property type="entry name" value="Divalent-metal-dependent TIM barrel enzymes"/>
    <property type="match status" value="1"/>
</dbReference>
<name>A0A154BRL5_ANASB</name>
<evidence type="ECO:0000313" key="3">
    <source>
        <dbReference type="Proteomes" id="UP000076268"/>
    </source>
</evidence>
<dbReference type="PANTHER" id="PTHR12110">
    <property type="entry name" value="HYDROXYPYRUVATE ISOMERASE"/>
    <property type="match status" value="1"/>
</dbReference>
<sequence length="273" mass="30669">MKISLSTFVYFRYPLIESIKRTALYGYDAVEIWGGRPHAYAEDMSTKKIQEVRSVINQLGIGISCFIPAQFRYPTNLASQDPEIRQKSIDYIKRSIDVAAELGAPFVSLCSGYSTYGQSLDDAWMAMMDSLGTLLEHSAGMPLKLVLEPGNRYETDLVVTVDDAIKAVNAFDSRIGILPDTGHLFVNKESLSDVVEKMQGYITHYHIDDNMGITDDHMVPGQGKMSYDIFLQKLKQCQYQGYLAVELGFQYTVDPDIAVKQSADYLRALQNRS</sequence>
<organism evidence="2 3">
    <name type="scientific">Anaerosporomusa subterranea</name>
    <dbReference type="NCBI Taxonomy" id="1794912"/>
    <lineage>
        <taxon>Bacteria</taxon>
        <taxon>Bacillati</taxon>
        <taxon>Bacillota</taxon>
        <taxon>Negativicutes</taxon>
        <taxon>Acetonemataceae</taxon>
        <taxon>Anaerosporomusa</taxon>
    </lineage>
</organism>
<reference evidence="2 3" key="1">
    <citation type="submission" date="2016-02" db="EMBL/GenBank/DDBJ databases">
        <title>Anaerosporomusa subterraneum gen. nov., sp. nov., a spore-forming obligate anaerobe isolated from saprolite.</title>
        <authorList>
            <person name="Choi J.K."/>
            <person name="Shah M."/>
            <person name="Yee N."/>
        </authorList>
    </citation>
    <scope>NUCLEOTIDE SEQUENCE [LARGE SCALE GENOMIC DNA]</scope>
    <source>
        <strain evidence="2 3">RU4</strain>
    </source>
</reference>
<comment type="caution">
    <text evidence="2">The sequence shown here is derived from an EMBL/GenBank/DDBJ whole genome shotgun (WGS) entry which is preliminary data.</text>
</comment>
<dbReference type="InterPro" id="IPR036237">
    <property type="entry name" value="Xyl_isomerase-like_sf"/>
</dbReference>
<dbReference type="EMBL" id="LSGP01000017">
    <property type="protein sequence ID" value="KYZ76673.1"/>
    <property type="molecule type" value="Genomic_DNA"/>
</dbReference>
<dbReference type="OrthoDB" id="3185623at2"/>
<keyword evidence="3" id="KW-1185">Reference proteome</keyword>
<dbReference type="InterPro" id="IPR050312">
    <property type="entry name" value="IolE/XylAMocC-like"/>
</dbReference>
<feature type="domain" description="Xylose isomerase-like TIM barrel" evidence="1">
    <location>
        <begin position="21"/>
        <end position="268"/>
    </location>
</feature>
<dbReference type="Pfam" id="PF01261">
    <property type="entry name" value="AP_endonuc_2"/>
    <property type="match status" value="1"/>
</dbReference>
<evidence type="ECO:0000313" key="2">
    <source>
        <dbReference type="EMBL" id="KYZ76673.1"/>
    </source>
</evidence>
<dbReference type="InterPro" id="IPR013022">
    <property type="entry name" value="Xyl_isomerase-like_TIM-brl"/>
</dbReference>
<dbReference type="SUPFAM" id="SSF51658">
    <property type="entry name" value="Xylose isomerase-like"/>
    <property type="match status" value="1"/>
</dbReference>
<proteinExistence type="predicted"/>
<gene>
    <name evidence="2" type="ORF">AXX12_09645</name>
</gene>
<dbReference type="Proteomes" id="UP000076268">
    <property type="component" value="Unassembled WGS sequence"/>
</dbReference>
<evidence type="ECO:0000259" key="1">
    <source>
        <dbReference type="Pfam" id="PF01261"/>
    </source>
</evidence>
<dbReference type="RefSeq" id="WP_066242545.1">
    <property type="nucleotide sequence ID" value="NZ_LSGP01000017.1"/>
</dbReference>
<keyword evidence="2" id="KW-0413">Isomerase</keyword>
<dbReference type="STRING" id="1794912.AXX12_09645"/>
<dbReference type="AlphaFoldDB" id="A0A154BRL5"/>
<protein>
    <submittedName>
        <fullName evidence="2">Xylose isomerase</fullName>
    </submittedName>
</protein>
<accession>A0A154BRL5</accession>
<dbReference type="GO" id="GO:0016853">
    <property type="term" value="F:isomerase activity"/>
    <property type="evidence" value="ECO:0007669"/>
    <property type="project" value="UniProtKB-KW"/>
</dbReference>